<dbReference type="Proteomes" id="UP000516480">
    <property type="component" value="Chromosome 13"/>
</dbReference>
<dbReference type="EMBL" id="LT608261">
    <property type="protein sequence ID" value="SCM16819.1"/>
    <property type="molecule type" value="Genomic_DNA"/>
</dbReference>
<dbReference type="VEuPathDB" id="PlasmoDB:PBANKA_1354600"/>
<evidence type="ECO:0000313" key="11">
    <source>
        <dbReference type="Proteomes" id="UP000516480"/>
    </source>
</evidence>
<reference evidence="2 7" key="1">
    <citation type="submission" date="2016-02" db="EMBL/GenBank/DDBJ databases">
        <authorList>
            <consortium name="Pathogen Informatics"/>
        </authorList>
    </citation>
    <scope>NUCLEOTIDE SEQUENCE [LARGE SCALE GENOMIC DNA]</scope>
    <source>
        <strain evidence="2 7">K173</strain>
        <strain evidence="3 11">NK65 ny</strain>
        <strain evidence="6 10">NK65e</strain>
        <strain evidence="4 8">SP11 Antwerpcl1</strain>
        <strain evidence="5 9">SP11 RLL</strain>
    </source>
</reference>
<evidence type="ECO:0000313" key="9">
    <source>
        <dbReference type="Proteomes" id="UP000219974"/>
    </source>
</evidence>
<dbReference type="Proteomes" id="UP000069549">
    <property type="component" value="Chromosome 13"/>
</dbReference>
<name>A0A0Y9ZXV1_PLABE</name>
<proteinExistence type="predicted"/>
<protein>
    <submittedName>
        <fullName evidence="2">Inner membrane complex suture component, putative</fullName>
    </submittedName>
</protein>
<evidence type="ECO:0000313" key="6">
    <source>
        <dbReference type="EMBL" id="SCN28052.1"/>
    </source>
</evidence>
<accession>A0A0Y9ZXV1</accession>
<dbReference type="Proteomes" id="UP000219974">
    <property type="component" value="Chromosome 13"/>
</dbReference>
<evidence type="ECO:0000256" key="1">
    <source>
        <dbReference type="SAM" id="MobiDB-lite"/>
    </source>
</evidence>
<dbReference type="EMBL" id="LT160033">
    <property type="protein sequence ID" value="CXJ02899.1"/>
    <property type="molecule type" value="Genomic_DNA"/>
</dbReference>
<sequence>MNKKKNVKSKSREEIVKNKIPNEMNSTESNSTTKTCNTKNMTNKSIIGKTYDISSYNLHKYSTPETVISNEHNMINTYSYDKDYAADVPKQNTLPYYYNNTIHNYNKYQSNYPKNLLNNYYPNSNGTPYLNEKYGLYINGSNDKNNDYTSYTNPACNISNQENEKCSYMKQMSHNYPNIMNLSNKHHRRSENRHLFSTKNILPPKYGRYRKMDEDGLYMNAYNFNFNPNRNSYGYQNATNFPLGKNKYNSLCHPGYSSYHDEYPHINNFKFRNIPREFYYLRNDVQEDDDECPYLKRGLGCSLGDCKLGLDKCSPKPEYEYIIQGPKFSHIIDNKSSQRCDMFKKVTLKVGTYLDNAVNIVIDMLENSYKSIAKNNNTNIYDLYPFYNPDPDYTRKERPTLKTGNNLLDKINSALDGSTLEKHKKLPKNFGRIAIPKTQETGSMVVDGINSMLDNLLNEPMSYQKYDYYSDKYKNVKDGSEKPL</sequence>
<dbReference type="Proteomes" id="UP000219860">
    <property type="component" value="Chromosome 13"/>
</dbReference>
<dbReference type="AlphaFoldDB" id="A0A0Y9ZXV1"/>
<gene>
    <name evidence="2" type="primary">ISC1</name>
    <name evidence="2" type="ORF">PBK173_000416000</name>
    <name evidence="6" type="ORF">PBNK65E_000405300</name>
    <name evidence="3" type="ORF">PBNK65NY_000404700</name>
    <name evidence="4" type="ORF">PBSP11A_000405200</name>
    <name evidence="5" type="ORF">PBSP11RLL_000405400</name>
</gene>
<feature type="region of interest" description="Disordered" evidence="1">
    <location>
        <begin position="1"/>
        <end position="37"/>
    </location>
</feature>
<dbReference type="OrthoDB" id="381329at2759"/>
<evidence type="ECO:0000313" key="7">
    <source>
        <dbReference type="Proteomes" id="UP000069549"/>
    </source>
</evidence>
<feature type="compositionally biased region" description="Low complexity" evidence="1">
    <location>
        <begin position="22"/>
        <end position="37"/>
    </location>
</feature>
<evidence type="ECO:0000313" key="8">
    <source>
        <dbReference type="Proteomes" id="UP000219860"/>
    </source>
</evidence>
<dbReference type="Proteomes" id="UP000220214">
    <property type="component" value="Chromosome 13"/>
</dbReference>
<evidence type="ECO:0000313" key="5">
    <source>
        <dbReference type="EMBL" id="SCM18617.1"/>
    </source>
</evidence>
<organism evidence="2 7">
    <name type="scientific">Plasmodium berghei</name>
    <dbReference type="NCBI Taxonomy" id="5821"/>
    <lineage>
        <taxon>Eukaryota</taxon>
        <taxon>Sar</taxon>
        <taxon>Alveolata</taxon>
        <taxon>Apicomplexa</taxon>
        <taxon>Aconoidasida</taxon>
        <taxon>Haemosporida</taxon>
        <taxon>Plasmodiidae</taxon>
        <taxon>Plasmodium</taxon>
        <taxon>Plasmodium (Vinckeia)</taxon>
    </lineage>
</organism>
<evidence type="ECO:0000313" key="2">
    <source>
        <dbReference type="EMBL" id="CXJ02899.1"/>
    </source>
</evidence>
<dbReference type="OMA" id="DEYPHIN"/>
<evidence type="ECO:0000313" key="10">
    <source>
        <dbReference type="Proteomes" id="UP000220214"/>
    </source>
</evidence>
<dbReference type="EMBL" id="LT608277">
    <property type="protein sequence ID" value="SCM18617.1"/>
    <property type="molecule type" value="Genomic_DNA"/>
</dbReference>
<dbReference type="EMBL" id="LT614639">
    <property type="protein sequence ID" value="SCN28052.1"/>
    <property type="molecule type" value="Genomic_DNA"/>
</dbReference>
<evidence type="ECO:0000313" key="3">
    <source>
        <dbReference type="EMBL" id="SCL98374.1"/>
    </source>
</evidence>
<dbReference type="EMBL" id="LT608149">
    <property type="protein sequence ID" value="SCL98374.1"/>
    <property type="molecule type" value="Genomic_DNA"/>
</dbReference>
<evidence type="ECO:0000313" key="4">
    <source>
        <dbReference type="EMBL" id="SCM16819.1"/>
    </source>
</evidence>